<accession>A0A2M7B9S8</accession>
<sequence>MNPILKAHCETGHFSHGYLLIGDREKSLISGRKAAAILLNYKESALASHPDFYEKFFDFFKLEQSNDLKRKLSIKPILAERKVFLLGINSFDHEAVNGLSKIIEDSPEDCYFFFMTDFLEDVPVVVRSKLVNLFEEGSFELSKERRDFYEKFLITNPAERFTLAKNAASDKKNALEFLNEVEIILSEKIKEEHSPEIFKSLLYSLEELQVNRRFLFDRVSLPKMIIEHFALILPQLR</sequence>
<dbReference type="SUPFAM" id="SSF52540">
    <property type="entry name" value="P-loop containing nucleoside triphosphate hydrolases"/>
    <property type="match status" value="1"/>
</dbReference>
<evidence type="ECO:0000313" key="1">
    <source>
        <dbReference type="EMBL" id="PIU99809.1"/>
    </source>
</evidence>
<dbReference type="Gene3D" id="3.40.50.300">
    <property type="entry name" value="P-loop containing nucleotide triphosphate hydrolases"/>
    <property type="match status" value="1"/>
</dbReference>
<dbReference type="Proteomes" id="UP000228561">
    <property type="component" value="Unassembled WGS sequence"/>
</dbReference>
<proteinExistence type="predicted"/>
<reference evidence="2" key="1">
    <citation type="submission" date="2017-09" db="EMBL/GenBank/DDBJ databases">
        <title>Depth-based differentiation of microbial function through sediment-hosted aquifers and enrichment of novel symbionts in the deep terrestrial subsurface.</title>
        <authorList>
            <person name="Probst A.J."/>
            <person name="Ladd B."/>
            <person name="Jarett J.K."/>
            <person name="Geller-Mcgrath D.E."/>
            <person name="Sieber C.M.K."/>
            <person name="Emerson J.B."/>
            <person name="Anantharaman K."/>
            <person name="Thomas B.C."/>
            <person name="Malmstrom R."/>
            <person name="Stieglmeier M."/>
            <person name="Klingl A."/>
            <person name="Woyke T."/>
            <person name="Ryan C.M."/>
            <person name="Banfield J.F."/>
        </authorList>
    </citation>
    <scope>NUCLEOTIDE SEQUENCE [LARGE SCALE GENOMIC DNA]</scope>
</reference>
<dbReference type="EMBL" id="PEVG01000002">
    <property type="protein sequence ID" value="PIU99809.1"/>
    <property type="molecule type" value="Genomic_DNA"/>
</dbReference>
<protein>
    <submittedName>
        <fullName evidence="1">Uncharacterized protein</fullName>
    </submittedName>
</protein>
<gene>
    <name evidence="1" type="ORF">COS58_00125</name>
</gene>
<evidence type="ECO:0000313" key="2">
    <source>
        <dbReference type="Proteomes" id="UP000228561"/>
    </source>
</evidence>
<comment type="caution">
    <text evidence="1">The sequence shown here is derived from an EMBL/GenBank/DDBJ whole genome shotgun (WGS) entry which is preliminary data.</text>
</comment>
<dbReference type="InterPro" id="IPR027417">
    <property type="entry name" value="P-loop_NTPase"/>
</dbReference>
<organism evidence="1 2">
    <name type="scientific">Candidatus Tagabacteria bacterium CG03_land_8_20_14_0_80_41_22</name>
    <dbReference type="NCBI Taxonomy" id="1975020"/>
    <lineage>
        <taxon>Bacteria</taxon>
        <taxon>Candidatus Tagaibacteriota</taxon>
    </lineage>
</organism>
<dbReference type="AlphaFoldDB" id="A0A2M7B9S8"/>
<name>A0A2M7B9S8_9BACT</name>